<name>A0A7W6CX40_9HYPH</name>
<protein>
    <recommendedName>
        <fullName evidence="1">DUF1214 domain-containing protein</fullName>
    </recommendedName>
</protein>
<dbReference type="AlphaFoldDB" id="A0A7W6CX40"/>
<dbReference type="Pfam" id="PF06742">
    <property type="entry name" value="DUF1214"/>
    <property type="match status" value="1"/>
</dbReference>
<dbReference type="InterPro" id="IPR012038">
    <property type="entry name" value="UCP009471"/>
</dbReference>
<reference evidence="2 3" key="1">
    <citation type="submission" date="2020-08" db="EMBL/GenBank/DDBJ databases">
        <title>Genomic Encyclopedia of Type Strains, Phase IV (KMG-IV): sequencing the most valuable type-strain genomes for metagenomic binning, comparative biology and taxonomic classification.</title>
        <authorList>
            <person name="Goeker M."/>
        </authorList>
    </citation>
    <scope>NUCLEOTIDE SEQUENCE [LARGE SCALE GENOMIC DNA]</scope>
    <source>
        <strain evidence="2 3">DSM 25481</strain>
    </source>
</reference>
<dbReference type="Gene3D" id="2.60.120.600">
    <property type="entry name" value="Domain of unknown function DUF1214, C-terminal domain"/>
    <property type="match status" value="1"/>
</dbReference>
<dbReference type="PIRSF" id="PIRSF009471">
    <property type="entry name" value="UCP009471"/>
    <property type="match status" value="1"/>
</dbReference>
<keyword evidence="3" id="KW-1185">Reference proteome</keyword>
<feature type="domain" description="DUF1214" evidence="1">
    <location>
        <begin position="73"/>
        <end position="169"/>
    </location>
</feature>
<evidence type="ECO:0000313" key="2">
    <source>
        <dbReference type="EMBL" id="MBB3971904.1"/>
    </source>
</evidence>
<evidence type="ECO:0000313" key="3">
    <source>
        <dbReference type="Proteomes" id="UP000528964"/>
    </source>
</evidence>
<comment type="caution">
    <text evidence="2">The sequence shown here is derived from an EMBL/GenBank/DDBJ whole genome shotgun (WGS) entry which is preliminary data.</text>
</comment>
<organism evidence="2 3">
    <name type="scientific">Hansschlegelia beijingensis</name>
    <dbReference type="NCBI Taxonomy" id="1133344"/>
    <lineage>
        <taxon>Bacteria</taxon>
        <taxon>Pseudomonadati</taxon>
        <taxon>Pseudomonadota</taxon>
        <taxon>Alphaproteobacteria</taxon>
        <taxon>Hyphomicrobiales</taxon>
        <taxon>Methylopilaceae</taxon>
        <taxon>Hansschlegelia</taxon>
    </lineage>
</organism>
<gene>
    <name evidence="2" type="ORF">GGR24_000537</name>
</gene>
<dbReference type="RefSeq" id="WP_183393745.1">
    <property type="nucleotide sequence ID" value="NZ_JACIDR010000001.1"/>
</dbReference>
<dbReference type="InterPro" id="IPR010621">
    <property type="entry name" value="DUF1214"/>
</dbReference>
<dbReference type="SUPFAM" id="SSF160935">
    <property type="entry name" value="VPA0735-like"/>
    <property type="match status" value="1"/>
</dbReference>
<proteinExistence type="predicted"/>
<accession>A0A7W6CX40</accession>
<dbReference type="EMBL" id="JACIDR010000001">
    <property type="protein sequence ID" value="MBB3971904.1"/>
    <property type="molecule type" value="Genomic_DNA"/>
</dbReference>
<evidence type="ECO:0000259" key="1">
    <source>
        <dbReference type="Pfam" id="PF06742"/>
    </source>
</evidence>
<dbReference type="Proteomes" id="UP000528964">
    <property type="component" value="Unassembled WGS sequence"/>
</dbReference>
<sequence length="192" mass="20281">MRLILLVILVFGLAAGIGLGATWWTVAHGLPVARLAIGPWRAEPDAGTLAADPYERAGAARRGEAPLAAGDGLPFTAETDDAGRPLDLACDYALEGRLPNARLWSLAAFSPSGSPIESQGETVGLNSANIIRFDGGPLRIALSREARPGNWQQLSGAGPFVLRLTLYDTTIGTPLDRSDPDALLAIRRESCR</sequence>
<dbReference type="InterPro" id="IPR037049">
    <property type="entry name" value="DUF1214_C_sf"/>
</dbReference>